<dbReference type="Proteomes" id="UP000828390">
    <property type="component" value="Unassembled WGS sequence"/>
</dbReference>
<gene>
    <name evidence="2" type="ORF">DPMN_026501</name>
</gene>
<feature type="region of interest" description="Disordered" evidence="1">
    <location>
        <begin position="94"/>
        <end position="134"/>
    </location>
</feature>
<keyword evidence="3" id="KW-1185">Reference proteome</keyword>
<evidence type="ECO:0000313" key="2">
    <source>
        <dbReference type="EMBL" id="KAH3863512.1"/>
    </source>
</evidence>
<reference evidence="2" key="1">
    <citation type="journal article" date="2019" name="bioRxiv">
        <title>The Genome of the Zebra Mussel, Dreissena polymorpha: A Resource for Invasive Species Research.</title>
        <authorList>
            <person name="McCartney M.A."/>
            <person name="Auch B."/>
            <person name="Kono T."/>
            <person name="Mallez S."/>
            <person name="Zhang Y."/>
            <person name="Obille A."/>
            <person name="Becker A."/>
            <person name="Abrahante J.E."/>
            <person name="Garbe J."/>
            <person name="Badalamenti J.P."/>
            <person name="Herman A."/>
            <person name="Mangelson H."/>
            <person name="Liachko I."/>
            <person name="Sullivan S."/>
            <person name="Sone E.D."/>
            <person name="Koren S."/>
            <person name="Silverstein K.A.T."/>
            <person name="Beckman K.B."/>
            <person name="Gohl D.M."/>
        </authorList>
    </citation>
    <scope>NUCLEOTIDE SEQUENCE</scope>
    <source>
        <strain evidence="2">Duluth1</strain>
        <tissue evidence="2">Whole animal</tissue>
    </source>
</reference>
<organism evidence="2 3">
    <name type="scientific">Dreissena polymorpha</name>
    <name type="common">Zebra mussel</name>
    <name type="synonym">Mytilus polymorpha</name>
    <dbReference type="NCBI Taxonomy" id="45954"/>
    <lineage>
        <taxon>Eukaryota</taxon>
        <taxon>Metazoa</taxon>
        <taxon>Spiralia</taxon>
        <taxon>Lophotrochozoa</taxon>
        <taxon>Mollusca</taxon>
        <taxon>Bivalvia</taxon>
        <taxon>Autobranchia</taxon>
        <taxon>Heteroconchia</taxon>
        <taxon>Euheterodonta</taxon>
        <taxon>Imparidentia</taxon>
        <taxon>Neoheterodontei</taxon>
        <taxon>Myida</taxon>
        <taxon>Dreissenoidea</taxon>
        <taxon>Dreissenidae</taxon>
        <taxon>Dreissena</taxon>
    </lineage>
</organism>
<protein>
    <submittedName>
        <fullName evidence="2">Uncharacterized protein</fullName>
    </submittedName>
</protein>
<evidence type="ECO:0000256" key="1">
    <source>
        <dbReference type="SAM" id="MobiDB-lite"/>
    </source>
</evidence>
<reference evidence="2" key="2">
    <citation type="submission" date="2020-11" db="EMBL/GenBank/DDBJ databases">
        <authorList>
            <person name="McCartney M.A."/>
            <person name="Auch B."/>
            <person name="Kono T."/>
            <person name="Mallez S."/>
            <person name="Becker A."/>
            <person name="Gohl D.M."/>
            <person name="Silverstein K.A.T."/>
            <person name="Koren S."/>
            <person name="Bechman K.B."/>
            <person name="Herman A."/>
            <person name="Abrahante J.E."/>
            <person name="Garbe J."/>
        </authorList>
    </citation>
    <scope>NUCLEOTIDE SEQUENCE</scope>
    <source>
        <strain evidence="2">Duluth1</strain>
        <tissue evidence="2">Whole animal</tissue>
    </source>
</reference>
<proteinExistence type="predicted"/>
<dbReference type="AlphaFoldDB" id="A0A9D4LR91"/>
<dbReference type="EMBL" id="JAIWYP010000002">
    <property type="protein sequence ID" value="KAH3863512.1"/>
    <property type="molecule type" value="Genomic_DNA"/>
</dbReference>
<feature type="compositionally biased region" description="Basic and acidic residues" evidence="1">
    <location>
        <begin position="105"/>
        <end position="134"/>
    </location>
</feature>
<name>A0A9D4LR91_DREPO</name>
<comment type="caution">
    <text evidence="2">The sequence shown here is derived from an EMBL/GenBank/DDBJ whole genome shotgun (WGS) entry which is preliminary data.</text>
</comment>
<evidence type="ECO:0000313" key="3">
    <source>
        <dbReference type="Proteomes" id="UP000828390"/>
    </source>
</evidence>
<sequence length="134" mass="15287">MSAITSQQGFSRKLFIVEKFAFLMTMLGKHGYHLGKTRKPYVGSDFIIFFSEPEYDSDMPNIPCATETGTDKHCITIRNHFFDTSDRIRVKGKRKSGLISAPECPAKRQKDVRQYHSSDESKILAHDRKGLSDI</sequence>
<accession>A0A9D4LR91</accession>